<dbReference type="WBParaSite" id="nRc.2.0.1.t31170-RA">
    <property type="protein sequence ID" value="nRc.2.0.1.t31170-RA"/>
    <property type="gene ID" value="nRc.2.0.1.g31170"/>
</dbReference>
<evidence type="ECO:0000313" key="2">
    <source>
        <dbReference type="WBParaSite" id="nRc.2.0.1.t31170-RA"/>
    </source>
</evidence>
<proteinExistence type="predicted"/>
<dbReference type="AlphaFoldDB" id="A0A915JYV3"/>
<dbReference type="Proteomes" id="UP000887565">
    <property type="component" value="Unplaced"/>
</dbReference>
<accession>A0A915JYV3</accession>
<evidence type="ECO:0000313" key="1">
    <source>
        <dbReference type="Proteomes" id="UP000887565"/>
    </source>
</evidence>
<organism evidence="1 2">
    <name type="scientific">Romanomermis culicivorax</name>
    <name type="common">Nematode worm</name>
    <dbReference type="NCBI Taxonomy" id="13658"/>
    <lineage>
        <taxon>Eukaryota</taxon>
        <taxon>Metazoa</taxon>
        <taxon>Ecdysozoa</taxon>
        <taxon>Nematoda</taxon>
        <taxon>Enoplea</taxon>
        <taxon>Dorylaimia</taxon>
        <taxon>Mermithida</taxon>
        <taxon>Mermithoidea</taxon>
        <taxon>Mermithidae</taxon>
        <taxon>Romanomermis</taxon>
    </lineage>
</organism>
<protein>
    <submittedName>
        <fullName evidence="2">Uncharacterized protein</fullName>
    </submittedName>
</protein>
<sequence>MLPQSIMDLNKKRIERWKEENEQPQEHHIIGTFSCYRLPHNISNASKFVNPQLLVTILPNEPQPKKSPANNLMDHLRTSHCTPVQPITMDLLCKPHHSKEEDTFFKGPQRAAVRRLAKTLAKTCLTGR</sequence>
<name>A0A915JYV3_ROMCU</name>
<keyword evidence="1" id="KW-1185">Reference proteome</keyword>
<reference evidence="2" key="1">
    <citation type="submission" date="2022-11" db="UniProtKB">
        <authorList>
            <consortium name="WormBaseParasite"/>
        </authorList>
    </citation>
    <scope>IDENTIFICATION</scope>
</reference>